<feature type="region of interest" description="Disordered" evidence="1">
    <location>
        <begin position="1"/>
        <end position="33"/>
    </location>
</feature>
<proteinExistence type="predicted"/>
<dbReference type="EMBL" id="FOCX01000023">
    <property type="protein sequence ID" value="SEO93111.1"/>
    <property type="molecule type" value="Genomic_DNA"/>
</dbReference>
<dbReference type="AlphaFoldDB" id="A0A1H8TQG7"/>
<gene>
    <name evidence="2" type="ORF">SAMN05216388_102362</name>
</gene>
<feature type="region of interest" description="Disordered" evidence="1">
    <location>
        <begin position="48"/>
        <end position="73"/>
    </location>
</feature>
<sequence>MIRGTLQWLGERLGHTDSADGGDSDGSNGSRFVPSVLDASVRYAHGGSRTGLESEIAQMEEKARVLDDQRRDP</sequence>
<evidence type="ECO:0000313" key="2">
    <source>
        <dbReference type="EMBL" id="SEO93111.1"/>
    </source>
</evidence>
<dbReference type="Proteomes" id="UP000198775">
    <property type="component" value="Unassembled WGS sequence"/>
</dbReference>
<name>A0A1H8TQG7_9EURY</name>
<evidence type="ECO:0000256" key="1">
    <source>
        <dbReference type="SAM" id="MobiDB-lite"/>
    </source>
</evidence>
<evidence type="ECO:0000313" key="3">
    <source>
        <dbReference type="Proteomes" id="UP000198775"/>
    </source>
</evidence>
<organism evidence="2 3">
    <name type="scientific">Halorientalis persicus</name>
    <dbReference type="NCBI Taxonomy" id="1367881"/>
    <lineage>
        <taxon>Archaea</taxon>
        <taxon>Methanobacteriati</taxon>
        <taxon>Methanobacteriota</taxon>
        <taxon>Stenosarchaea group</taxon>
        <taxon>Halobacteria</taxon>
        <taxon>Halobacteriales</taxon>
        <taxon>Haloarculaceae</taxon>
        <taxon>Halorientalis</taxon>
    </lineage>
</organism>
<dbReference type="OrthoDB" id="241191at2157"/>
<feature type="compositionally biased region" description="Basic and acidic residues" evidence="1">
    <location>
        <begin position="59"/>
        <end position="73"/>
    </location>
</feature>
<dbReference type="RefSeq" id="WP_092663072.1">
    <property type="nucleotide sequence ID" value="NZ_FOCX01000023.1"/>
</dbReference>
<accession>A0A1H8TQG7</accession>
<reference evidence="3" key="1">
    <citation type="submission" date="2016-10" db="EMBL/GenBank/DDBJ databases">
        <authorList>
            <person name="Varghese N."/>
            <person name="Submissions S."/>
        </authorList>
    </citation>
    <scope>NUCLEOTIDE SEQUENCE [LARGE SCALE GENOMIC DNA]</scope>
    <source>
        <strain evidence="3">IBRC-M 10043</strain>
    </source>
</reference>
<keyword evidence="3" id="KW-1185">Reference proteome</keyword>
<feature type="compositionally biased region" description="Low complexity" evidence="1">
    <location>
        <begin position="19"/>
        <end position="30"/>
    </location>
</feature>
<protein>
    <submittedName>
        <fullName evidence="2">Uncharacterized protein</fullName>
    </submittedName>
</protein>